<keyword evidence="2" id="KW-1185">Reference proteome</keyword>
<reference evidence="2" key="1">
    <citation type="journal article" date="2024" name="Proc. Natl. Acad. Sci. U.S.A.">
        <title>Extraordinary preservation of gene collinearity over three hundred million years revealed in homosporous lycophytes.</title>
        <authorList>
            <person name="Li C."/>
            <person name="Wickell D."/>
            <person name="Kuo L.Y."/>
            <person name="Chen X."/>
            <person name="Nie B."/>
            <person name="Liao X."/>
            <person name="Peng D."/>
            <person name="Ji J."/>
            <person name="Jenkins J."/>
            <person name="Williams M."/>
            <person name="Shu S."/>
            <person name="Plott C."/>
            <person name="Barry K."/>
            <person name="Rajasekar S."/>
            <person name="Grimwood J."/>
            <person name="Han X."/>
            <person name="Sun S."/>
            <person name="Hou Z."/>
            <person name="He W."/>
            <person name="Dai G."/>
            <person name="Sun C."/>
            <person name="Schmutz J."/>
            <person name="Leebens-Mack J.H."/>
            <person name="Li F.W."/>
            <person name="Wang L."/>
        </authorList>
    </citation>
    <scope>NUCLEOTIDE SEQUENCE [LARGE SCALE GENOMIC DNA]</scope>
    <source>
        <strain evidence="2">cv. PW_Plant_1</strain>
    </source>
</reference>
<dbReference type="EMBL" id="CM055095">
    <property type="protein sequence ID" value="KAJ7557931.1"/>
    <property type="molecule type" value="Genomic_DNA"/>
</dbReference>
<evidence type="ECO:0000313" key="1">
    <source>
        <dbReference type="EMBL" id="KAJ7557931.1"/>
    </source>
</evidence>
<sequence length="488" mass="52769">MMALKMGASWRSSFAVIACVICLWSTLPVVWTVTTSNSSYNSIGVNYGQLSSSLPSPLKVVQIIVQSTSIRKLKLYDANPSIIEGFSNTGIELIVGITNNQIAGMVDPNVAMVWVSQNVGAYLPATKITTICVGNEVLTSGDWQLISHLVPVMENLHIALVDLKLDDQVKVSTPHSCSVLSVSFPPSAGTFRPELSQYFIKPLLSFLSRTNSPFMVNVYPYFAYRNNYSDISLAYALFLPNSGVTDPSTGMIYSNLFGAQLDAFYSAMEKLNCTDVLVGVSETGWPSQGDPNEPGVSIQNAMTYNKNLIYYIATNPGTPLRPRRPINTFIFSLFNENLKLGPTSERNFGLFNTDGTEVYDLGLTTPSSSPSTTNSNTSVQGSKNGSNSGIHGGSSQVWCIAKPGMTASVLGAAISYACGEGGANCSAIQPSGSCFYPNDVASHASFAFNAYYQMHGRNTWNCNFDNSAMISTSDPSKFIIFCKILCFF</sequence>
<evidence type="ECO:0000313" key="2">
    <source>
        <dbReference type="Proteomes" id="UP001162992"/>
    </source>
</evidence>
<organism evidence="1 2">
    <name type="scientific">Diphasiastrum complanatum</name>
    <name type="common">Issler's clubmoss</name>
    <name type="synonym">Lycopodium complanatum</name>
    <dbReference type="NCBI Taxonomy" id="34168"/>
    <lineage>
        <taxon>Eukaryota</taxon>
        <taxon>Viridiplantae</taxon>
        <taxon>Streptophyta</taxon>
        <taxon>Embryophyta</taxon>
        <taxon>Tracheophyta</taxon>
        <taxon>Lycopodiopsida</taxon>
        <taxon>Lycopodiales</taxon>
        <taxon>Lycopodiaceae</taxon>
        <taxon>Lycopodioideae</taxon>
        <taxon>Diphasiastrum</taxon>
    </lineage>
</organism>
<proteinExistence type="predicted"/>
<comment type="caution">
    <text evidence="1">The sequence shown here is derived from an EMBL/GenBank/DDBJ whole genome shotgun (WGS) entry which is preliminary data.</text>
</comment>
<name>A0ACC2DUN5_DIPCM</name>
<protein>
    <submittedName>
        <fullName evidence="1">Uncharacterized protein</fullName>
    </submittedName>
</protein>
<accession>A0ACC2DUN5</accession>
<dbReference type="Proteomes" id="UP001162992">
    <property type="component" value="Chromosome 4"/>
</dbReference>
<gene>
    <name evidence="1" type="ORF">O6H91_04G016300</name>
</gene>